<name>A0A644Z6W7_9ZZZZ</name>
<reference evidence="1" key="1">
    <citation type="submission" date="2019-08" db="EMBL/GenBank/DDBJ databases">
        <authorList>
            <person name="Kucharzyk K."/>
            <person name="Murdoch R.W."/>
            <person name="Higgins S."/>
            <person name="Loffler F."/>
        </authorList>
    </citation>
    <scope>NUCLEOTIDE SEQUENCE</scope>
</reference>
<dbReference type="EMBL" id="VSSQ01007474">
    <property type="protein sequence ID" value="MPM36028.1"/>
    <property type="molecule type" value="Genomic_DNA"/>
</dbReference>
<proteinExistence type="predicted"/>
<organism evidence="1">
    <name type="scientific">bioreactor metagenome</name>
    <dbReference type="NCBI Taxonomy" id="1076179"/>
    <lineage>
        <taxon>unclassified sequences</taxon>
        <taxon>metagenomes</taxon>
        <taxon>ecological metagenomes</taxon>
    </lineage>
</organism>
<protein>
    <recommendedName>
        <fullName evidence="2">SLH domain-containing protein</fullName>
    </recommendedName>
</protein>
<sequence length="251" mass="25187">MNAGFAQGSGGRLRPLERMTRAELARLMDNLLRQYLRVPGVVTQVVPGGVMVNVPGVTLRDLTVNGDLIVGDGVGDGACVLENVTVAGRLVVRGGGEDGIILRGGSSVAEVVMSRGGGTVSLKVESGADAGDIRIDEGSADVNLYGTVDTVAVEASGVRVKAFCASIGRIDVIGGNTGISVDAESVVGEVTVQGAAANTLLSVAGAVAGVTTAAPGTTVEGLGKVAWVEVRCGADNARVETSGTQIQTASR</sequence>
<gene>
    <name evidence="1" type="ORF">SDC9_82623</name>
</gene>
<accession>A0A644Z6W7</accession>
<evidence type="ECO:0008006" key="2">
    <source>
        <dbReference type="Google" id="ProtNLM"/>
    </source>
</evidence>
<evidence type="ECO:0000313" key="1">
    <source>
        <dbReference type="EMBL" id="MPM36028.1"/>
    </source>
</evidence>
<comment type="caution">
    <text evidence="1">The sequence shown here is derived from an EMBL/GenBank/DDBJ whole genome shotgun (WGS) entry which is preliminary data.</text>
</comment>
<dbReference type="AlphaFoldDB" id="A0A644Z6W7"/>